<dbReference type="Proteomes" id="UP000271974">
    <property type="component" value="Unassembled WGS sequence"/>
</dbReference>
<protein>
    <submittedName>
        <fullName evidence="2">Uncharacterized protein</fullName>
    </submittedName>
</protein>
<gene>
    <name evidence="2" type="ORF">EGW08_003950</name>
</gene>
<evidence type="ECO:0000313" key="3">
    <source>
        <dbReference type="Proteomes" id="UP000271974"/>
    </source>
</evidence>
<comment type="caution">
    <text evidence="2">The sequence shown here is derived from an EMBL/GenBank/DDBJ whole genome shotgun (WGS) entry which is preliminary data.</text>
</comment>
<dbReference type="AlphaFoldDB" id="A0A433U3B7"/>
<organism evidence="2 3">
    <name type="scientific">Elysia chlorotica</name>
    <name type="common">Eastern emerald elysia</name>
    <name type="synonym">Sea slug</name>
    <dbReference type="NCBI Taxonomy" id="188477"/>
    <lineage>
        <taxon>Eukaryota</taxon>
        <taxon>Metazoa</taxon>
        <taxon>Spiralia</taxon>
        <taxon>Lophotrochozoa</taxon>
        <taxon>Mollusca</taxon>
        <taxon>Gastropoda</taxon>
        <taxon>Heterobranchia</taxon>
        <taxon>Euthyneura</taxon>
        <taxon>Panpulmonata</taxon>
        <taxon>Sacoglossa</taxon>
        <taxon>Placobranchoidea</taxon>
        <taxon>Plakobranchidae</taxon>
        <taxon>Elysia</taxon>
    </lineage>
</organism>
<accession>A0A433U3B7</accession>
<name>A0A433U3B7_ELYCH</name>
<reference evidence="2 3" key="1">
    <citation type="submission" date="2019-01" db="EMBL/GenBank/DDBJ databases">
        <title>A draft genome assembly of the solar-powered sea slug Elysia chlorotica.</title>
        <authorList>
            <person name="Cai H."/>
            <person name="Li Q."/>
            <person name="Fang X."/>
            <person name="Li J."/>
            <person name="Curtis N.E."/>
            <person name="Altenburger A."/>
            <person name="Shibata T."/>
            <person name="Feng M."/>
            <person name="Maeda T."/>
            <person name="Schwartz J.A."/>
            <person name="Shigenobu S."/>
            <person name="Lundholm N."/>
            <person name="Nishiyama T."/>
            <person name="Yang H."/>
            <person name="Hasebe M."/>
            <person name="Li S."/>
            <person name="Pierce S.K."/>
            <person name="Wang J."/>
        </authorList>
    </citation>
    <scope>NUCLEOTIDE SEQUENCE [LARGE SCALE GENOMIC DNA]</scope>
    <source>
        <strain evidence="2">EC2010</strain>
        <tissue evidence="2">Whole organism of an adult</tissue>
    </source>
</reference>
<dbReference type="EMBL" id="RQTK01000087">
    <property type="protein sequence ID" value="RUS88312.1"/>
    <property type="molecule type" value="Genomic_DNA"/>
</dbReference>
<feature type="region of interest" description="Disordered" evidence="1">
    <location>
        <begin position="184"/>
        <end position="203"/>
    </location>
</feature>
<proteinExistence type="predicted"/>
<keyword evidence="3" id="KW-1185">Reference proteome</keyword>
<sequence length="203" mass="23335">MKDSEKSLDEQVWKLLGHLDVLIEKFKYTKKETNDTKKDDTDTDDSYDEELQFVISLLFVDLRAKTIPEMIESISNGTLNFAMEPANAVRNVSESLENDLNRTSEFLRSVGQRYRDFKAYDDQVVLPLKEEVNKFREILGAGTNAKCSFNEASDSEKNKGTRRTLPMHCLRMLHRLKSDRENIGTGREALVGKKQTPISPVWK</sequence>
<evidence type="ECO:0000256" key="1">
    <source>
        <dbReference type="SAM" id="MobiDB-lite"/>
    </source>
</evidence>
<evidence type="ECO:0000313" key="2">
    <source>
        <dbReference type="EMBL" id="RUS88312.1"/>
    </source>
</evidence>